<gene>
    <name evidence="5" type="ORF">HMPREF9450_02025</name>
</gene>
<keyword evidence="1" id="KW-0479">Metal-binding</keyword>
<dbReference type="InterPro" id="IPR004843">
    <property type="entry name" value="Calcineurin-like_PHP"/>
</dbReference>
<evidence type="ECO:0000256" key="3">
    <source>
        <dbReference type="SAM" id="Phobius"/>
    </source>
</evidence>
<dbReference type="GeneID" id="92814950"/>
<dbReference type="SUPFAM" id="SSF56300">
    <property type="entry name" value="Metallo-dependent phosphatases"/>
    <property type="match status" value="1"/>
</dbReference>
<feature type="transmembrane region" description="Helical" evidence="3">
    <location>
        <begin position="37"/>
        <end position="58"/>
    </location>
</feature>
<dbReference type="GO" id="GO:0009245">
    <property type="term" value="P:lipid A biosynthetic process"/>
    <property type="evidence" value="ECO:0007669"/>
    <property type="project" value="TreeGrafter"/>
</dbReference>
<feature type="transmembrane region" description="Helical" evidence="3">
    <location>
        <begin position="70"/>
        <end position="94"/>
    </location>
</feature>
<feature type="domain" description="Calcineurin-like phosphoesterase" evidence="4">
    <location>
        <begin position="155"/>
        <end position="341"/>
    </location>
</feature>
<feature type="transmembrane region" description="Helical" evidence="3">
    <location>
        <begin position="106"/>
        <end position="128"/>
    </location>
</feature>
<dbReference type="eggNOG" id="COG1408">
    <property type="taxonomic scope" value="Bacteria"/>
</dbReference>
<dbReference type="HOGENOM" id="CLU_025443_6_0_10"/>
<evidence type="ECO:0000256" key="1">
    <source>
        <dbReference type="ARBA" id="ARBA00022723"/>
    </source>
</evidence>
<dbReference type="InterPro" id="IPR029052">
    <property type="entry name" value="Metallo-depent_PP-like"/>
</dbReference>
<reference evidence="5 6" key="1">
    <citation type="submission" date="2011-08" db="EMBL/GenBank/DDBJ databases">
        <title>The Genome Sequence of Alistipes indistinctus YIT 12060.</title>
        <authorList>
            <consortium name="The Broad Institute Genome Sequencing Platform"/>
            <person name="Earl A."/>
            <person name="Ward D."/>
            <person name="Feldgarden M."/>
            <person name="Gevers D."/>
            <person name="Morotomi M."/>
            <person name="Young S.K."/>
            <person name="Zeng Q."/>
            <person name="Gargeya S."/>
            <person name="Fitzgerald M."/>
            <person name="Haas B."/>
            <person name="Abouelleil A."/>
            <person name="Alvarado L."/>
            <person name="Arachchi H.M."/>
            <person name="Berlin A."/>
            <person name="Brown A."/>
            <person name="Chapman S.B."/>
            <person name="Chen Z."/>
            <person name="Dunbar C."/>
            <person name="Freedman E."/>
            <person name="Gearin G."/>
            <person name="Gellesch M."/>
            <person name="Goldberg J."/>
            <person name="Griggs A."/>
            <person name="Gujja S."/>
            <person name="Heiman D."/>
            <person name="Howarth C."/>
            <person name="Larson L."/>
            <person name="Lui A."/>
            <person name="MacDonald P.J.P."/>
            <person name="Montmayeur A."/>
            <person name="Murphy C."/>
            <person name="Neiman D."/>
            <person name="Pearson M."/>
            <person name="Priest M."/>
            <person name="Roberts A."/>
            <person name="Saif S."/>
            <person name="Shea T."/>
            <person name="Shenoy N."/>
            <person name="Sisk P."/>
            <person name="Stolte C."/>
            <person name="Sykes S."/>
            <person name="Wortman J."/>
            <person name="Nusbaum C."/>
            <person name="Birren B."/>
        </authorList>
    </citation>
    <scope>NUCLEOTIDE SEQUENCE [LARGE SCALE GENOMIC DNA]</scope>
    <source>
        <strain evidence="5 6">YIT 12060</strain>
    </source>
</reference>
<organism evidence="5 6">
    <name type="scientific">Alistipes indistinctus YIT 12060</name>
    <dbReference type="NCBI Taxonomy" id="742725"/>
    <lineage>
        <taxon>Bacteria</taxon>
        <taxon>Pseudomonadati</taxon>
        <taxon>Bacteroidota</taxon>
        <taxon>Bacteroidia</taxon>
        <taxon>Bacteroidales</taxon>
        <taxon>Rikenellaceae</taxon>
        <taxon>Alistipes</taxon>
    </lineage>
</organism>
<evidence type="ECO:0000313" key="5">
    <source>
        <dbReference type="EMBL" id="EHB91976.1"/>
    </source>
</evidence>
<dbReference type="AlphaFoldDB" id="G5H8T9"/>
<sequence>MIKIFILLLALISILQDLLIRHRLKKAFPERPWIHRIYLASFLLLDTLIVIALTCYRMAPDAASPRYVQIILWVIAIFMMSIVPKLIYLLFSLLDYPASRVKKRRVHWFSAAGLIVGLYCLGVMIYGATRGRNHIEVKEITITSDKLPAAFDGYRIVMFSDLHTGNYGPHNTLIRHMTEKINALEADLVVNGGDVVNTNARELSGKDMAALASIRNRDGIYSVFGNHDLGFYMRERAGFGPVESVKLLEEKQARMGWHLLNNQSVAIRRGADSITVSGVNYPRDGFHNGHETGLGGCDLEATYRNVPDSAFNILISHTPQNWDAVRATGKADLTLSGHVHAMQMKIHVGKWVWSPAQWMYPRWSGLYTEGDKHLYINDGMGYVIYPMRIGTYPELTLITLRSASAQFSDRSPR</sequence>
<dbReference type="RefSeq" id="WP_009134831.1">
    <property type="nucleotide sequence ID" value="NZ_CP102250.1"/>
</dbReference>
<protein>
    <recommendedName>
        <fullName evidence="4">Calcineurin-like phosphoesterase domain-containing protein</fullName>
    </recommendedName>
</protein>
<dbReference type="Proteomes" id="UP000006008">
    <property type="component" value="Unassembled WGS sequence"/>
</dbReference>
<dbReference type="Gene3D" id="3.60.21.10">
    <property type="match status" value="1"/>
</dbReference>
<evidence type="ECO:0000313" key="6">
    <source>
        <dbReference type="Proteomes" id="UP000006008"/>
    </source>
</evidence>
<keyword evidence="6" id="KW-1185">Reference proteome</keyword>
<keyword evidence="3" id="KW-0812">Transmembrane</keyword>
<keyword evidence="3" id="KW-0472">Membrane</keyword>
<dbReference type="GO" id="GO:0016020">
    <property type="term" value="C:membrane"/>
    <property type="evidence" value="ECO:0007669"/>
    <property type="project" value="GOC"/>
</dbReference>
<dbReference type="PANTHER" id="PTHR31302:SF31">
    <property type="entry name" value="PHOSPHODIESTERASE YAEI"/>
    <property type="match status" value="1"/>
</dbReference>
<evidence type="ECO:0000259" key="4">
    <source>
        <dbReference type="Pfam" id="PF00149"/>
    </source>
</evidence>
<proteinExistence type="predicted"/>
<keyword evidence="2" id="KW-0378">Hydrolase</keyword>
<keyword evidence="3" id="KW-1133">Transmembrane helix</keyword>
<accession>G5H8T9</accession>
<comment type="caution">
    <text evidence="5">The sequence shown here is derived from an EMBL/GenBank/DDBJ whole genome shotgun (WGS) entry which is preliminary data.</text>
</comment>
<dbReference type="PANTHER" id="PTHR31302">
    <property type="entry name" value="TRANSMEMBRANE PROTEIN WITH METALLOPHOSPHOESTERASE DOMAIN-RELATED"/>
    <property type="match status" value="1"/>
</dbReference>
<dbReference type="Pfam" id="PF00149">
    <property type="entry name" value="Metallophos"/>
    <property type="match status" value="1"/>
</dbReference>
<dbReference type="GO" id="GO:0008758">
    <property type="term" value="F:UDP-2,3-diacylglucosamine hydrolase activity"/>
    <property type="evidence" value="ECO:0007669"/>
    <property type="project" value="TreeGrafter"/>
</dbReference>
<dbReference type="OrthoDB" id="9780884at2"/>
<dbReference type="InterPro" id="IPR051158">
    <property type="entry name" value="Metallophosphoesterase_sf"/>
</dbReference>
<dbReference type="GO" id="GO:0046872">
    <property type="term" value="F:metal ion binding"/>
    <property type="evidence" value="ECO:0007669"/>
    <property type="project" value="UniProtKB-KW"/>
</dbReference>
<evidence type="ECO:0000256" key="2">
    <source>
        <dbReference type="ARBA" id="ARBA00022801"/>
    </source>
</evidence>
<dbReference type="EMBL" id="ADLD01000013">
    <property type="protein sequence ID" value="EHB91976.1"/>
    <property type="molecule type" value="Genomic_DNA"/>
</dbReference>
<dbReference type="PATRIC" id="fig|742725.3.peg.2122"/>
<name>G5H8T9_9BACT</name>